<accession>A0A1A9WTQ3</accession>
<keyword evidence="1" id="KW-0472">Membrane</keyword>
<feature type="transmembrane region" description="Helical" evidence="1">
    <location>
        <begin position="76"/>
        <end position="93"/>
    </location>
</feature>
<keyword evidence="1" id="KW-0812">Transmembrane</keyword>
<dbReference type="VEuPathDB" id="VectorBase:GBRI031593"/>
<evidence type="ECO:0000313" key="3">
    <source>
        <dbReference type="Proteomes" id="UP000091820"/>
    </source>
</evidence>
<reference evidence="3" key="1">
    <citation type="submission" date="2014-03" db="EMBL/GenBank/DDBJ databases">
        <authorList>
            <person name="Aksoy S."/>
            <person name="Warren W."/>
            <person name="Wilson R.K."/>
        </authorList>
    </citation>
    <scope>NUCLEOTIDE SEQUENCE [LARGE SCALE GENOMIC DNA]</scope>
    <source>
        <strain evidence="3">IAEA</strain>
    </source>
</reference>
<keyword evidence="3" id="KW-1185">Reference proteome</keyword>
<sequence>MQLTSMEYVHILSSRRRSVNQLKNTLRYDNSKNNDVDNTTCANRTITIFINLIIFSDLKLPDLMYTMLHQKATSSFALRFFVLFFAYKMLFLGDTWNKKVSWQGKS</sequence>
<organism evidence="2 3">
    <name type="scientific">Glossina brevipalpis</name>
    <dbReference type="NCBI Taxonomy" id="37001"/>
    <lineage>
        <taxon>Eukaryota</taxon>
        <taxon>Metazoa</taxon>
        <taxon>Ecdysozoa</taxon>
        <taxon>Arthropoda</taxon>
        <taxon>Hexapoda</taxon>
        <taxon>Insecta</taxon>
        <taxon>Pterygota</taxon>
        <taxon>Neoptera</taxon>
        <taxon>Endopterygota</taxon>
        <taxon>Diptera</taxon>
        <taxon>Brachycera</taxon>
        <taxon>Muscomorpha</taxon>
        <taxon>Hippoboscoidea</taxon>
        <taxon>Glossinidae</taxon>
        <taxon>Glossina</taxon>
    </lineage>
</organism>
<dbReference type="Proteomes" id="UP000091820">
    <property type="component" value="Unassembled WGS sequence"/>
</dbReference>
<dbReference type="EnsemblMetazoa" id="GBRI031593-RA">
    <property type="protein sequence ID" value="GBRI031593-PA"/>
    <property type="gene ID" value="GBRI031593"/>
</dbReference>
<dbReference type="AlphaFoldDB" id="A0A1A9WTQ3"/>
<evidence type="ECO:0000313" key="2">
    <source>
        <dbReference type="EnsemblMetazoa" id="GBRI031593-PA"/>
    </source>
</evidence>
<protein>
    <submittedName>
        <fullName evidence="2">Uncharacterized protein</fullName>
    </submittedName>
</protein>
<proteinExistence type="predicted"/>
<keyword evidence="1" id="KW-1133">Transmembrane helix</keyword>
<evidence type="ECO:0000256" key="1">
    <source>
        <dbReference type="SAM" id="Phobius"/>
    </source>
</evidence>
<reference evidence="2" key="2">
    <citation type="submission" date="2020-05" db="UniProtKB">
        <authorList>
            <consortium name="EnsemblMetazoa"/>
        </authorList>
    </citation>
    <scope>IDENTIFICATION</scope>
    <source>
        <strain evidence="2">IAEA</strain>
    </source>
</reference>
<name>A0A1A9WTQ3_9MUSC</name>